<keyword evidence="2" id="KW-1185">Reference proteome</keyword>
<protein>
    <submittedName>
        <fullName evidence="1">Uncharacterized protein</fullName>
    </submittedName>
</protein>
<name>A0A845HGZ5_9BURK</name>
<accession>A0A845HGZ5</accession>
<dbReference type="AlphaFoldDB" id="A0A845HGZ5"/>
<gene>
    <name evidence="1" type="ORF">GTP81_08440</name>
</gene>
<dbReference type="RefSeq" id="WP_161089458.1">
    <property type="nucleotide sequence ID" value="NZ_WWCV01000011.1"/>
</dbReference>
<evidence type="ECO:0000313" key="2">
    <source>
        <dbReference type="Proteomes" id="UP000484875"/>
    </source>
</evidence>
<dbReference type="InterPro" id="IPR047677">
    <property type="entry name" value="GDCCVxC"/>
</dbReference>
<dbReference type="NCBIfam" id="NF041374">
    <property type="entry name" value="GDCCVxC"/>
    <property type="match status" value="1"/>
</dbReference>
<organism evidence="1 2">
    <name type="scientific">Duganella vulcania</name>
    <dbReference type="NCBI Taxonomy" id="2692166"/>
    <lineage>
        <taxon>Bacteria</taxon>
        <taxon>Pseudomonadati</taxon>
        <taxon>Pseudomonadota</taxon>
        <taxon>Betaproteobacteria</taxon>
        <taxon>Burkholderiales</taxon>
        <taxon>Oxalobacteraceae</taxon>
        <taxon>Telluria group</taxon>
        <taxon>Duganella</taxon>
    </lineage>
</organism>
<proteinExistence type="predicted"/>
<comment type="caution">
    <text evidence="1">The sequence shown here is derived from an EMBL/GenBank/DDBJ whole genome shotgun (WGS) entry which is preliminary data.</text>
</comment>
<dbReference type="Proteomes" id="UP000484875">
    <property type="component" value="Unassembled WGS sequence"/>
</dbReference>
<reference evidence="1 2" key="1">
    <citation type="submission" date="2019-12" db="EMBL/GenBank/DDBJ databases">
        <title>Novel species isolated from a subtropical stream in China.</title>
        <authorList>
            <person name="Lu H."/>
        </authorList>
    </citation>
    <scope>NUCLEOTIDE SEQUENCE [LARGE SCALE GENOMIC DNA]</scope>
    <source>
        <strain evidence="1 2">FT107W</strain>
    </source>
</reference>
<evidence type="ECO:0000313" key="1">
    <source>
        <dbReference type="EMBL" id="MYN16779.1"/>
    </source>
</evidence>
<dbReference type="EMBL" id="WWCV01000011">
    <property type="protein sequence ID" value="MYN16779.1"/>
    <property type="molecule type" value="Genomic_DNA"/>
</dbReference>
<sequence length="75" mass="8287">MNTVILESILTCPACGHLKQEIMPVNACQWYYECEGCHAVLRPKNGDCCVFCSYGTVVCPPMQNPTGDCCSRPQQ</sequence>